<sequence length="83" mass="8964">MQELRNLPRWALIFSSCVAVIAVAFVVMGVFDLLTGAGTDRLAMDVLAAAAFAFAAWSIAVKGNPSLSRGRDEAPNRRSPLEW</sequence>
<reference evidence="3 4" key="2">
    <citation type="journal article" date="2016" name="J. Biotechnol.">
        <title>Complete genome sequence of Arthrobacter alpinus ERGS4:06, a yellow pigmented bacterium tolerant to cold and radiations isolated from Sikkim Himalaya.</title>
        <authorList>
            <person name="Kumar R."/>
            <person name="Singh D."/>
            <person name="Swarnkar M.K."/>
            <person name="Singh A.K."/>
            <person name="Kumar S."/>
        </authorList>
    </citation>
    <scope>NUCLEOTIDE SEQUENCE [LARGE SCALE GENOMIC DNA]</scope>
    <source>
        <strain evidence="3 4">ERGS4:06</strain>
    </source>
</reference>
<organism evidence="3 4">
    <name type="scientific">Arthrobacter alpinus</name>
    <dbReference type="NCBI Taxonomy" id="656366"/>
    <lineage>
        <taxon>Bacteria</taxon>
        <taxon>Bacillati</taxon>
        <taxon>Actinomycetota</taxon>
        <taxon>Actinomycetes</taxon>
        <taxon>Micrococcales</taxon>
        <taxon>Micrococcaceae</taxon>
        <taxon>Arthrobacter</taxon>
    </lineage>
</organism>
<dbReference type="EMBL" id="CP013200">
    <property type="protein sequence ID" value="ALO67660.1"/>
    <property type="molecule type" value="Genomic_DNA"/>
</dbReference>
<dbReference type="AlphaFoldDB" id="A0A0S2M240"/>
<gene>
    <name evidence="3" type="ORF">AS189_15715</name>
</gene>
<evidence type="ECO:0000313" key="4">
    <source>
        <dbReference type="Proteomes" id="UP000059574"/>
    </source>
</evidence>
<feature type="compositionally biased region" description="Basic and acidic residues" evidence="1">
    <location>
        <begin position="69"/>
        <end position="83"/>
    </location>
</feature>
<evidence type="ECO:0000313" key="3">
    <source>
        <dbReference type="EMBL" id="ALO67660.1"/>
    </source>
</evidence>
<feature type="transmembrane region" description="Helical" evidence="2">
    <location>
        <begin position="12"/>
        <end position="31"/>
    </location>
</feature>
<name>A0A0S2M240_9MICC</name>
<reference evidence="4" key="1">
    <citation type="submission" date="2015-11" db="EMBL/GenBank/DDBJ databases">
        <authorList>
            <person name="Kumar R."/>
            <person name="Singh D."/>
            <person name="Swarnkar M.K."/>
            <person name="Singh A.K."/>
            <person name="Kumar S."/>
        </authorList>
    </citation>
    <scope>NUCLEOTIDE SEQUENCE [LARGE SCALE GENOMIC DNA]</scope>
    <source>
        <strain evidence="4">ERGS4:06</strain>
    </source>
</reference>
<feature type="transmembrane region" description="Helical" evidence="2">
    <location>
        <begin position="43"/>
        <end position="61"/>
    </location>
</feature>
<evidence type="ECO:0000256" key="2">
    <source>
        <dbReference type="SAM" id="Phobius"/>
    </source>
</evidence>
<evidence type="ECO:0000256" key="1">
    <source>
        <dbReference type="SAM" id="MobiDB-lite"/>
    </source>
</evidence>
<keyword evidence="2" id="KW-1133">Transmembrane helix</keyword>
<accession>A0A0S2M240</accession>
<keyword evidence="2" id="KW-0812">Transmembrane</keyword>
<keyword evidence="2" id="KW-0472">Membrane</keyword>
<feature type="region of interest" description="Disordered" evidence="1">
    <location>
        <begin position="64"/>
        <end position="83"/>
    </location>
</feature>
<proteinExistence type="predicted"/>
<dbReference type="OrthoDB" id="4949257at2"/>
<dbReference type="Proteomes" id="UP000059574">
    <property type="component" value="Chromosome"/>
</dbReference>
<protein>
    <submittedName>
        <fullName evidence="3">Uncharacterized protein</fullName>
    </submittedName>
</protein>
<dbReference type="RefSeq" id="WP_062290942.1">
    <property type="nucleotide sequence ID" value="NZ_CP013200.1"/>
</dbReference>